<evidence type="ECO:0000256" key="7">
    <source>
        <dbReference type="ARBA" id="ARBA00023136"/>
    </source>
</evidence>
<keyword evidence="6 8" id="KW-1133">Transmembrane helix</keyword>
<dbReference type="PANTHER" id="PTHR46494:SF1">
    <property type="entry name" value="CORA FAMILY METAL ION TRANSPORTER (EUROFUNG)"/>
    <property type="match status" value="1"/>
</dbReference>
<dbReference type="InterPro" id="IPR045861">
    <property type="entry name" value="CorA_cytoplasmic_dom"/>
</dbReference>
<comment type="subcellular location">
    <subcellularLocation>
        <location evidence="1">Cell membrane</location>
        <topology evidence="1">Multi-pass membrane protein</topology>
    </subcellularLocation>
</comment>
<sequence length="342" mass="37962">MTLIDDAIYVEGRRVASPASLAGTLKALEECGGFAWIGLYRPEVDELALAAAEFDLHELAVEDALNGHQRAKLDRYGDTRFVVLRPARYLDADESVEFGEVHVFVGPNFVIAIRHAESPNLAKVRARLESAPELLERGPLGVLYAIVDQVVDEYGPVIAGLENDIDEIEFQLFSGDRAVARRIYDLSGEVMDLQRAIRPLVKMLATLREDLEGDYVADPHALELRRSFRDVLDHVISITEKADEFRQTLSNALMTHTTLVAQQQNDEMRTLTEASVAQSEQAKKISGWAAIIFAPSLVAAIYGMNFKAMPGTAWGGGFLFALLLMIASAVVLYLVFRSRRWL</sequence>
<evidence type="ECO:0000256" key="5">
    <source>
        <dbReference type="ARBA" id="ARBA00022692"/>
    </source>
</evidence>
<keyword evidence="7 8" id="KW-0472">Membrane</keyword>
<dbReference type="Pfam" id="PF01544">
    <property type="entry name" value="CorA"/>
    <property type="match status" value="1"/>
</dbReference>
<comment type="similarity">
    <text evidence="2">Belongs to the CorA metal ion transporter (MIT) (TC 1.A.35) family.</text>
</comment>
<name>A0ABW7Q8Z5_9MICO</name>
<dbReference type="Gene3D" id="1.20.58.340">
    <property type="entry name" value="Magnesium transport protein CorA, transmembrane region"/>
    <property type="match status" value="2"/>
</dbReference>
<keyword evidence="10" id="KW-1185">Reference proteome</keyword>
<dbReference type="PANTHER" id="PTHR46494">
    <property type="entry name" value="CORA FAMILY METAL ION TRANSPORTER (EUROFUNG)"/>
    <property type="match status" value="1"/>
</dbReference>
<dbReference type="InterPro" id="IPR045863">
    <property type="entry name" value="CorA_TM1_TM2"/>
</dbReference>
<dbReference type="Proteomes" id="UP001610861">
    <property type="component" value="Unassembled WGS sequence"/>
</dbReference>
<evidence type="ECO:0000313" key="9">
    <source>
        <dbReference type="EMBL" id="MFH8250034.1"/>
    </source>
</evidence>
<protein>
    <submittedName>
        <fullName evidence="9">Magnesium and cobalt transport protein CorA</fullName>
    </submittedName>
</protein>
<dbReference type="Gene3D" id="3.30.460.20">
    <property type="entry name" value="CorA soluble domain-like"/>
    <property type="match status" value="1"/>
</dbReference>
<dbReference type="SUPFAM" id="SSF144083">
    <property type="entry name" value="Magnesium transport protein CorA, transmembrane region"/>
    <property type="match status" value="1"/>
</dbReference>
<comment type="caution">
    <text evidence="9">The sequence shown here is derived from an EMBL/GenBank/DDBJ whole genome shotgun (WGS) entry which is preliminary data.</text>
</comment>
<evidence type="ECO:0000256" key="8">
    <source>
        <dbReference type="SAM" id="Phobius"/>
    </source>
</evidence>
<dbReference type="CDD" id="cd12830">
    <property type="entry name" value="MtCorA-like"/>
    <property type="match status" value="1"/>
</dbReference>
<evidence type="ECO:0000256" key="1">
    <source>
        <dbReference type="ARBA" id="ARBA00004651"/>
    </source>
</evidence>
<dbReference type="SUPFAM" id="SSF143865">
    <property type="entry name" value="CorA soluble domain-like"/>
    <property type="match status" value="1"/>
</dbReference>
<evidence type="ECO:0000256" key="3">
    <source>
        <dbReference type="ARBA" id="ARBA00022448"/>
    </source>
</evidence>
<dbReference type="InterPro" id="IPR002523">
    <property type="entry name" value="MgTranspt_CorA/ZnTranspt_ZntB"/>
</dbReference>
<keyword evidence="5 8" id="KW-0812">Transmembrane</keyword>
<dbReference type="RefSeq" id="WP_396639979.1">
    <property type="nucleotide sequence ID" value="NZ_JBIQWL010000002.1"/>
</dbReference>
<dbReference type="EMBL" id="JBIQWL010000002">
    <property type="protein sequence ID" value="MFH8250034.1"/>
    <property type="molecule type" value="Genomic_DNA"/>
</dbReference>
<accession>A0ABW7Q8Z5</accession>
<gene>
    <name evidence="9" type="ORF">ACH3VR_06685</name>
</gene>
<proteinExistence type="inferred from homology"/>
<reference evidence="9 10" key="1">
    <citation type="submission" date="2024-09" db="EMBL/GenBank/DDBJ databases">
        <authorList>
            <person name="Pan X."/>
        </authorList>
    </citation>
    <scope>NUCLEOTIDE SEQUENCE [LARGE SCALE GENOMIC DNA]</scope>
    <source>
        <strain evidence="9 10">B2969</strain>
    </source>
</reference>
<keyword evidence="4" id="KW-1003">Cell membrane</keyword>
<organism evidence="9 10">
    <name type="scientific">Microbacterium alkaliflavum</name>
    <dbReference type="NCBI Taxonomy" id="3248839"/>
    <lineage>
        <taxon>Bacteria</taxon>
        <taxon>Bacillati</taxon>
        <taxon>Actinomycetota</taxon>
        <taxon>Actinomycetes</taxon>
        <taxon>Micrococcales</taxon>
        <taxon>Microbacteriaceae</taxon>
        <taxon>Microbacterium</taxon>
    </lineage>
</organism>
<keyword evidence="3" id="KW-0813">Transport</keyword>
<feature type="transmembrane region" description="Helical" evidence="8">
    <location>
        <begin position="316"/>
        <end position="336"/>
    </location>
</feature>
<feature type="transmembrane region" description="Helical" evidence="8">
    <location>
        <begin position="285"/>
        <end position="304"/>
    </location>
</feature>
<evidence type="ECO:0000256" key="2">
    <source>
        <dbReference type="ARBA" id="ARBA00009765"/>
    </source>
</evidence>
<evidence type="ECO:0000256" key="4">
    <source>
        <dbReference type="ARBA" id="ARBA00022475"/>
    </source>
</evidence>
<evidence type="ECO:0000313" key="10">
    <source>
        <dbReference type="Proteomes" id="UP001610861"/>
    </source>
</evidence>
<evidence type="ECO:0000256" key="6">
    <source>
        <dbReference type="ARBA" id="ARBA00022989"/>
    </source>
</evidence>